<dbReference type="InterPro" id="IPR035516">
    <property type="entry name" value="Gyrase/topoIV_suA_C"/>
</dbReference>
<gene>
    <name evidence="1" type="ORF">M569_09225</name>
</gene>
<accession>S8DZS8</accession>
<dbReference type="GO" id="GO:0005524">
    <property type="term" value="F:ATP binding"/>
    <property type="evidence" value="ECO:0007669"/>
    <property type="project" value="InterPro"/>
</dbReference>
<feature type="non-terminal residue" evidence="1">
    <location>
        <position position="1"/>
    </location>
</feature>
<dbReference type="GO" id="GO:0005737">
    <property type="term" value="C:cytoplasm"/>
    <property type="evidence" value="ECO:0007669"/>
    <property type="project" value="TreeGrafter"/>
</dbReference>
<feature type="non-terminal residue" evidence="1">
    <location>
        <position position="206"/>
    </location>
</feature>
<dbReference type="GO" id="GO:0009330">
    <property type="term" value="C:DNA topoisomerase type II (double strand cut, ATP-hydrolyzing) complex"/>
    <property type="evidence" value="ECO:0007669"/>
    <property type="project" value="TreeGrafter"/>
</dbReference>
<evidence type="ECO:0000313" key="1">
    <source>
        <dbReference type="EMBL" id="EPS65552.1"/>
    </source>
</evidence>
<proteinExistence type="predicted"/>
<comment type="caution">
    <text evidence="1">The sequence shown here is derived from an EMBL/GenBank/DDBJ whole genome shotgun (WGS) entry which is preliminary data.</text>
</comment>
<dbReference type="AlphaFoldDB" id="S8DZS8"/>
<keyword evidence="2" id="KW-1185">Reference proteome</keyword>
<dbReference type="Gene3D" id="2.120.10.90">
    <property type="entry name" value="DNA gyrase/topoisomerase IV, subunit A, C-terminal"/>
    <property type="match status" value="1"/>
</dbReference>
<organism evidence="1 2">
    <name type="scientific">Genlisea aurea</name>
    <dbReference type="NCBI Taxonomy" id="192259"/>
    <lineage>
        <taxon>Eukaryota</taxon>
        <taxon>Viridiplantae</taxon>
        <taxon>Streptophyta</taxon>
        <taxon>Embryophyta</taxon>
        <taxon>Tracheophyta</taxon>
        <taxon>Spermatophyta</taxon>
        <taxon>Magnoliopsida</taxon>
        <taxon>eudicotyledons</taxon>
        <taxon>Gunneridae</taxon>
        <taxon>Pentapetalae</taxon>
        <taxon>asterids</taxon>
        <taxon>lamiids</taxon>
        <taxon>Lamiales</taxon>
        <taxon>Lentibulariaceae</taxon>
        <taxon>Genlisea</taxon>
    </lineage>
</organism>
<dbReference type="Proteomes" id="UP000015453">
    <property type="component" value="Unassembled WGS sequence"/>
</dbReference>
<dbReference type="OrthoDB" id="1742812at2759"/>
<sequence length="206" mass="22108">VPGDTLRWVRRCNNEDLVAMASQNGMVILSPCKDIRALGRNTRGGIAMRLKEGDKMASMDIIPASLAKKLEEGSHADQTLGFTGLWLLFISESGYGKRVPVSSFKESRLNRVGLKGYKFSSDDRMAAVFVVALSTGGGGGCDEQQVVLVSQSGTVNRIKVRDISIQSRFARGVILMRLEHGGKIQSASLMTVSKAATTDSDGLEGA</sequence>
<evidence type="ECO:0000313" key="2">
    <source>
        <dbReference type="Proteomes" id="UP000015453"/>
    </source>
</evidence>
<dbReference type="PANTHER" id="PTHR43493:SF5">
    <property type="entry name" value="DNA GYRASE SUBUNIT A, CHLOROPLASTIC_MITOCHONDRIAL"/>
    <property type="match status" value="1"/>
</dbReference>
<dbReference type="GO" id="GO:0006265">
    <property type="term" value="P:DNA topological change"/>
    <property type="evidence" value="ECO:0007669"/>
    <property type="project" value="InterPro"/>
</dbReference>
<protein>
    <recommendedName>
        <fullName evidence="3">DNA gyrase subunit A</fullName>
    </recommendedName>
</protein>
<dbReference type="GO" id="GO:0003677">
    <property type="term" value="F:DNA binding"/>
    <property type="evidence" value="ECO:0007669"/>
    <property type="project" value="InterPro"/>
</dbReference>
<dbReference type="InterPro" id="IPR006691">
    <property type="entry name" value="GyrA/parC_rep"/>
</dbReference>
<dbReference type="Pfam" id="PF03989">
    <property type="entry name" value="DNA_gyraseA_C"/>
    <property type="match status" value="3"/>
</dbReference>
<dbReference type="PANTHER" id="PTHR43493">
    <property type="entry name" value="DNA GYRASE/TOPOISOMERASE SUBUNIT A"/>
    <property type="match status" value="1"/>
</dbReference>
<dbReference type="GO" id="GO:0003918">
    <property type="term" value="F:DNA topoisomerase type II (double strand cut, ATP-hydrolyzing) activity"/>
    <property type="evidence" value="ECO:0007669"/>
    <property type="project" value="TreeGrafter"/>
</dbReference>
<reference evidence="1 2" key="1">
    <citation type="journal article" date="2013" name="BMC Genomics">
        <title>The miniature genome of a carnivorous plant Genlisea aurea contains a low number of genes and short non-coding sequences.</title>
        <authorList>
            <person name="Leushkin E.V."/>
            <person name="Sutormin R.A."/>
            <person name="Nabieva E.R."/>
            <person name="Penin A.A."/>
            <person name="Kondrashov A.S."/>
            <person name="Logacheva M.D."/>
        </authorList>
    </citation>
    <scope>NUCLEOTIDE SEQUENCE [LARGE SCALE GENOMIC DNA]</scope>
</reference>
<name>S8DZS8_9LAMI</name>
<dbReference type="EMBL" id="AUSU01004158">
    <property type="protein sequence ID" value="EPS65552.1"/>
    <property type="molecule type" value="Genomic_DNA"/>
</dbReference>
<evidence type="ECO:0008006" key="3">
    <source>
        <dbReference type="Google" id="ProtNLM"/>
    </source>
</evidence>
<dbReference type="SUPFAM" id="SSF101904">
    <property type="entry name" value="GyrA/ParC C-terminal domain-like"/>
    <property type="match status" value="1"/>
</dbReference>
<dbReference type="InterPro" id="IPR050220">
    <property type="entry name" value="Type_II_DNA_Topoisomerases"/>
</dbReference>